<dbReference type="EMBL" id="JAZHXI010000009">
    <property type="protein sequence ID" value="KAL2067638.1"/>
    <property type="molecule type" value="Genomic_DNA"/>
</dbReference>
<feature type="compositionally biased region" description="Basic and acidic residues" evidence="5">
    <location>
        <begin position="174"/>
        <end position="186"/>
    </location>
</feature>
<accession>A0ABR4CCI7</accession>
<evidence type="ECO:0000313" key="6">
    <source>
        <dbReference type="EMBL" id="KAL2067638.1"/>
    </source>
</evidence>
<dbReference type="Proteomes" id="UP001595075">
    <property type="component" value="Unassembled WGS sequence"/>
</dbReference>
<keyword evidence="7" id="KW-1185">Reference proteome</keyword>
<feature type="region of interest" description="Disordered" evidence="5">
    <location>
        <begin position="67"/>
        <end position="86"/>
    </location>
</feature>
<feature type="region of interest" description="Disordered" evidence="5">
    <location>
        <begin position="1"/>
        <end position="20"/>
    </location>
</feature>
<evidence type="ECO:0000313" key="7">
    <source>
        <dbReference type="Proteomes" id="UP001595075"/>
    </source>
</evidence>
<dbReference type="PANTHER" id="PTHR22980:SF0">
    <property type="entry name" value="CENTROMERE PROTEIN S"/>
    <property type="match status" value="1"/>
</dbReference>
<evidence type="ECO:0000256" key="5">
    <source>
        <dbReference type="SAM" id="MobiDB-lite"/>
    </source>
</evidence>
<keyword evidence="4" id="KW-0234">DNA repair</keyword>
<protein>
    <recommendedName>
        <fullName evidence="8">Centromere protein S</fullName>
    </recommendedName>
</protein>
<dbReference type="CDD" id="cd22919">
    <property type="entry name" value="HFD_CENP-S"/>
    <property type="match status" value="1"/>
</dbReference>
<evidence type="ECO:0000256" key="2">
    <source>
        <dbReference type="ARBA" id="ARBA00022763"/>
    </source>
</evidence>
<dbReference type="InterPro" id="IPR029003">
    <property type="entry name" value="CENP-S/Mhf1"/>
</dbReference>
<comment type="caution">
    <text evidence="6">The sequence shown here is derived from an EMBL/GenBank/DDBJ whole genome shotgun (WGS) entry which is preliminary data.</text>
</comment>
<proteinExistence type="inferred from homology"/>
<evidence type="ECO:0008006" key="8">
    <source>
        <dbReference type="Google" id="ProtNLM"/>
    </source>
</evidence>
<evidence type="ECO:0000256" key="1">
    <source>
        <dbReference type="ARBA" id="ARBA00006612"/>
    </source>
</evidence>
<dbReference type="SUPFAM" id="SSF47113">
    <property type="entry name" value="Histone-fold"/>
    <property type="match status" value="1"/>
</dbReference>
<evidence type="ECO:0000256" key="4">
    <source>
        <dbReference type="ARBA" id="ARBA00023204"/>
    </source>
</evidence>
<sequence length="195" mass="22272">MQRFHHMRYKTPEKGKTEGGQIFGTENIRLAREIASPQILFEKGNITPLLLQTIEIRSIHREFPFHTQKQQRFSEKMSQQSQEEDTTQEKLKASLWFSVGKLVDEEASSLNTTATPQFIGSMSEMVWAQLENVAIDLESFARHANRSTITTDDVLLMTRRNDALQGMMREFVEAEKGKNAAKDKGKGKAKARAKK</sequence>
<organism evidence="6 7">
    <name type="scientific">Oculimacula yallundae</name>
    <dbReference type="NCBI Taxonomy" id="86028"/>
    <lineage>
        <taxon>Eukaryota</taxon>
        <taxon>Fungi</taxon>
        <taxon>Dikarya</taxon>
        <taxon>Ascomycota</taxon>
        <taxon>Pezizomycotina</taxon>
        <taxon>Leotiomycetes</taxon>
        <taxon>Helotiales</taxon>
        <taxon>Ploettnerulaceae</taxon>
        <taxon>Oculimacula</taxon>
    </lineage>
</organism>
<keyword evidence="3" id="KW-0238">DNA-binding</keyword>
<comment type="similarity">
    <text evidence="1">Belongs to the TAF9 family. CENP-S/MHF1 subfamily.</text>
</comment>
<feature type="region of interest" description="Disordered" evidence="5">
    <location>
        <begin position="174"/>
        <end position="195"/>
    </location>
</feature>
<dbReference type="PANTHER" id="PTHR22980">
    <property type="entry name" value="CORTISTATIN"/>
    <property type="match status" value="1"/>
</dbReference>
<dbReference type="InterPro" id="IPR009072">
    <property type="entry name" value="Histone-fold"/>
</dbReference>
<gene>
    <name evidence="6" type="ORF">VTL71DRAFT_15734</name>
</gene>
<evidence type="ECO:0000256" key="3">
    <source>
        <dbReference type="ARBA" id="ARBA00023125"/>
    </source>
</evidence>
<dbReference type="Pfam" id="PF15630">
    <property type="entry name" value="CENP-S"/>
    <property type="match status" value="1"/>
</dbReference>
<keyword evidence="2" id="KW-0227">DNA damage</keyword>
<dbReference type="Gene3D" id="1.10.20.10">
    <property type="entry name" value="Histone, subunit A"/>
    <property type="match status" value="1"/>
</dbReference>
<name>A0ABR4CCI7_9HELO</name>
<reference evidence="6 7" key="1">
    <citation type="journal article" date="2024" name="Commun. Biol.">
        <title>Comparative genomic analysis of thermophilic fungi reveals convergent evolutionary adaptations and gene losses.</title>
        <authorList>
            <person name="Steindorff A.S."/>
            <person name="Aguilar-Pontes M.V."/>
            <person name="Robinson A.J."/>
            <person name="Andreopoulos B."/>
            <person name="LaButti K."/>
            <person name="Kuo A."/>
            <person name="Mondo S."/>
            <person name="Riley R."/>
            <person name="Otillar R."/>
            <person name="Haridas S."/>
            <person name="Lipzen A."/>
            <person name="Grimwood J."/>
            <person name="Schmutz J."/>
            <person name="Clum A."/>
            <person name="Reid I.D."/>
            <person name="Moisan M.C."/>
            <person name="Butler G."/>
            <person name="Nguyen T.T.M."/>
            <person name="Dewar K."/>
            <person name="Conant G."/>
            <person name="Drula E."/>
            <person name="Henrissat B."/>
            <person name="Hansel C."/>
            <person name="Singer S."/>
            <person name="Hutchinson M.I."/>
            <person name="de Vries R.P."/>
            <person name="Natvig D.O."/>
            <person name="Powell A.J."/>
            <person name="Tsang A."/>
            <person name="Grigoriev I.V."/>
        </authorList>
    </citation>
    <scope>NUCLEOTIDE SEQUENCE [LARGE SCALE GENOMIC DNA]</scope>
    <source>
        <strain evidence="6 7">CBS 494.80</strain>
    </source>
</reference>